<feature type="region of interest" description="Disordered" evidence="1">
    <location>
        <begin position="1"/>
        <end position="24"/>
    </location>
</feature>
<organism evidence="2">
    <name type="scientific">uncultured Chloroflexia bacterium</name>
    <dbReference type="NCBI Taxonomy" id="1672391"/>
    <lineage>
        <taxon>Bacteria</taxon>
        <taxon>Bacillati</taxon>
        <taxon>Chloroflexota</taxon>
        <taxon>Chloroflexia</taxon>
        <taxon>environmental samples</taxon>
    </lineage>
</organism>
<evidence type="ECO:0000256" key="1">
    <source>
        <dbReference type="SAM" id="MobiDB-lite"/>
    </source>
</evidence>
<reference evidence="2" key="1">
    <citation type="submission" date="2020-02" db="EMBL/GenBank/DDBJ databases">
        <authorList>
            <person name="Meier V. D."/>
        </authorList>
    </citation>
    <scope>NUCLEOTIDE SEQUENCE</scope>
    <source>
        <strain evidence="2">AVDCRST_MAG93</strain>
    </source>
</reference>
<protein>
    <submittedName>
        <fullName evidence="2">Uncharacterized protein</fullName>
    </submittedName>
</protein>
<feature type="non-terminal residue" evidence="2">
    <location>
        <position position="1"/>
    </location>
</feature>
<evidence type="ECO:0000313" key="2">
    <source>
        <dbReference type="EMBL" id="CAA9296798.1"/>
    </source>
</evidence>
<sequence>CGSPSGWRPHQPLLKGASAPNGIV</sequence>
<gene>
    <name evidence="2" type="ORF">AVDCRST_MAG93-4314</name>
</gene>
<dbReference type="EMBL" id="CADCTR010001452">
    <property type="protein sequence ID" value="CAA9296798.1"/>
    <property type="molecule type" value="Genomic_DNA"/>
</dbReference>
<accession>A0A6J4K6H4</accession>
<feature type="non-terminal residue" evidence="2">
    <location>
        <position position="24"/>
    </location>
</feature>
<name>A0A6J4K6H4_9CHLR</name>
<dbReference type="AlphaFoldDB" id="A0A6J4K6H4"/>
<proteinExistence type="predicted"/>